<evidence type="ECO:0000259" key="1">
    <source>
        <dbReference type="PROSITE" id="PS50181"/>
    </source>
</evidence>
<dbReference type="PROSITE" id="PS50181">
    <property type="entry name" value="FBOX"/>
    <property type="match status" value="1"/>
</dbReference>
<evidence type="ECO:0000313" key="3">
    <source>
        <dbReference type="Proteomes" id="UP000766486"/>
    </source>
</evidence>
<name>A0ABY6TSY8_BIOOC</name>
<organism evidence="2 3">
    <name type="scientific">Bionectria ochroleuca</name>
    <name type="common">Gliocladium roseum</name>
    <dbReference type="NCBI Taxonomy" id="29856"/>
    <lineage>
        <taxon>Eukaryota</taxon>
        <taxon>Fungi</taxon>
        <taxon>Dikarya</taxon>
        <taxon>Ascomycota</taxon>
        <taxon>Pezizomycotina</taxon>
        <taxon>Sordariomycetes</taxon>
        <taxon>Hypocreomycetidae</taxon>
        <taxon>Hypocreales</taxon>
        <taxon>Bionectriaceae</taxon>
        <taxon>Clonostachys</taxon>
    </lineage>
</organism>
<reference evidence="2 3" key="1">
    <citation type="submission" date="2019-06" db="EMBL/GenBank/DDBJ databases">
        <authorList>
            <person name="Broberg M."/>
        </authorList>
    </citation>
    <scope>NUCLEOTIDE SEQUENCE [LARGE SCALE GENOMIC DNA]</scope>
</reference>
<keyword evidence="3" id="KW-1185">Reference proteome</keyword>
<dbReference type="SUPFAM" id="SSF81383">
    <property type="entry name" value="F-box domain"/>
    <property type="match status" value="1"/>
</dbReference>
<dbReference type="InterPro" id="IPR001810">
    <property type="entry name" value="F-box_dom"/>
</dbReference>
<dbReference type="Pfam" id="PF12937">
    <property type="entry name" value="F-box-like"/>
    <property type="match status" value="1"/>
</dbReference>
<dbReference type="Proteomes" id="UP000766486">
    <property type="component" value="Unassembled WGS sequence"/>
</dbReference>
<feature type="non-terminal residue" evidence="2">
    <location>
        <position position="1"/>
    </location>
</feature>
<proteinExistence type="predicted"/>
<comment type="caution">
    <text evidence="2">The sequence shown here is derived from an EMBL/GenBank/DDBJ whole genome shotgun (WGS) entry which is preliminary data.</text>
</comment>
<sequence>IYCQLCGVVFNISRIRTLREPRDAAWLSVSAEHGTTWVGSNARDHEPCGDDCSVLYRGLGTQESSGQVLDWNLHASDGMTTDESWSDLATVAHGELSGDAHSPERSGGDLKNNIHEVESQLGLRTADLDTNFEPLSVVEDLDDGEIGLKALNDLRCEYEHIAGPNCEYLDGYNGNHISVGEMRECSTVQCLVRKIDGWKPLDDDQDFEAYSSCCLTGLARGLDPIWSNRFSPVRHGTSEWVTAANECDYTLRPEEVAIWVGLPFHPTCFELFRRASIKTLGRVATGELMDLRDYYCKHPERTSGPFCQRNDDVANSFQEGDWQYNRGAEYLVANPIFIPTFKQICDTALAVPEDFSIQASPFIEHGNLAKSSNEDPFLKLPPEILQAIVGYLGSRDIATLRLSSRGFRHLPISIWYRLLVEELPFIYEAWSDDVHPYKWALIDSDRFQTLTSRGEEYEKVREKTMETMRANETNDLETWMKKSPAARPWQDTDEYKIGMASCMEEGKALQPVSLPHDKTDWYKLYFEIVRNWKDLKGLQNRKRIWKDITEIIARMMEHAEPKTDEEEPVDI</sequence>
<protein>
    <recommendedName>
        <fullName evidence="1">F-box domain-containing protein</fullName>
    </recommendedName>
</protein>
<dbReference type="EMBL" id="CABFNS010000399">
    <property type="protein sequence ID" value="VUC21451.1"/>
    <property type="molecule type" value="Genomic_DNA"/>
</dbReference>
<feature type="domain" description="F-box" evidence="1">
    <location>
        <begin position="374"/>
        <end position="418"/>
    </location>
</feature>
<gene>
    <name evidence="2" type="ORF">CLO192961_LOCUS55303</name>
</gene>
<dbReference type="InterPro" id="IPR036047">
    <property type="entry name" value="F-box-like_dom_sf"/>
</dbReference>
<evidence type="ECO:0000313" key="2">
    <source>
        <dbReference type="EMBL" id="VUC21451.1"/>
    </source>
</evidence>
<accession>A0ABY6TSY8</accession>